<evidence type="ECO:0000313" key="2">
    <source>
        <dbReference type="Proteomes" id="UP000646244"/>
    </source>
</evidence>
<accession>A0A918TJF6</accession>
<dbReference type="EMBL" id="BMVB01000007">
    <property type="protein sequence ID" value="GHC48756.1"/>
    <property type="molecule type" value="Genomic_DNA"/>
</dbReference>
<protein>
    <submittedName>
        <fullName evidence="1">Uncharacterized protein</fullName>
    </submittedName>
</protein>
<evidence type="ECO:0000313" key="1">
    <source>
        <dbReference type="EMBL" id="GHC48756.1"/>
    </source>
</evidence>
<proteinExistence type="predicted"/>
<name>A0A918TJF6_STRCJ</name>
<reference evidence="1" key="1">
    <citation type="journal article" date="2014" name="Int. J. Syst. Evol. Microbiol.">
        <title>Complete genome sequence of Corynebacterium casei LMG S-19264T (=DSM 44701T), isolated from a smear-ripened cheese.</title>
        <authorList>
            <consortium name="US DOE Joint Genome Institute (JGI-PGF)"/>
            <person name="Walter F."/>
            <person name="Albersmeier A."/>
            <person name="Kalinowski J."/>
            <person name="Ruckert C."/>
        </authorList>
    </citation>
    <scope>NUCLEOTIDE SEQUENCE</scope>
    <source>
        <strain evidence="1">JCM 4633</strain>
    </source>
</reference>
<gene>
    <name evidence="1" type="ORF">GCM10010507_25420</name>
</gene>
<sequence length="95" mass="10242">MAKTFTTTIGGRTVELPGTINSIREALPAPLRAEFEREAEQAGADEISGVLARWALRTPQAHDPEEEALIARLKAGDFSGVHFDDESGDTYRSAG</sequence>
<dbReference type="AlphaFoldDB" id="A0A918TJF6"/>
<comment type="caution">
    <text evidence="1">The sequence shown here is derived from an EMBL/GenBank/DDBJ whole genome shotgun (WGS) entry which is preliminary data.</text>
</comment>
<organism evidence="1 2">
    <name type="scientific">Streptomyces cinnamoneus</name>
    <name type="common">Streptoverticillium cinnamoneum</name>
    <dbReference type="NCBI Taxonomy" id="53446"/>
    <lineage>
        <taxon>Bacteria</taxon>
        <taxon>Bacillati</taxon>
        <taxon>Actinomycetota</taxon>
        <taxon>Actinomycetes</taxon>
        <taxon>Kitasatosporales</taxon>
        <taxon>Streptomycetaceae</taxon>
        <taxon>Streptomyces</taxon>
        <taxon>Streptomyces cinnamoneus group</taxon>
    </lineage>
</organism>
<dbReference type="Proteomes" id="UP000646244">
    <property type="component" value="Unassembled WGS sequence"/>
</dbReference>
<reference evidence="1" key="2">
    <citation type="submission" date="2020-09" db="EMBL/GenBank/DDBJ databases">
        <authorList>
            <person name="Sun Q."/>
            <person name="Ohkuma M."/>
        </authorList>
    </citation>
    <scope>NUCLEOTIDE SEQUENCE</scope>
    <source>
        <strain evidence="1">JCM 4633</strain>
    </source>
</reference>
<dbReference type="RefSeq" id="WP_190109845.1">
    <property type="nucleotide sequence ID" value="NZ_BMVB01000007.1"/>
</dbReference>